<evidence type="ECO:0000256" key="1">
    <source>
        <dbReference type="SAM" id="SignalP"/>
    </source>
</evidence>
<comment type="caution">
    <text evidence="2">The sequence shown here is derived from an EMBL/GenBank/DDBJ whole genome shotgun (WGS) entry which is preliminary data.</text>
</comment>
<dbReference type="OrthoDB" id="5106184at2759"/>
<evidence type="ECO:0000313" key="3">
    <source>
        <dbReference type="Proteomes" id="UP000266234"/>
    </source>
</evidence>
<feature type="signal peptide" evidence="1">
    <location>
        <begin position="1"/>
        <end position="19"/>
    </location>
</feature>
<keyword evidence="1" id="KW-0732">Signal</keyword>
<dbReference type="AlphaFoldDB" id="A0A395RSU0"/>
<organism evidence="2 3">
    <name type="scientific">Fusarium longipes</name>
    <dbReference type="NCBI Taxonomy" id="694270"/>
    <lineage>
        <taxon>Eukaryota</taxon>
        <taxon>Fungi</taxon>
        <taxon>Dikarya</taxon>
        <taxon>Ascomycota</taxon>
        <taxon>Pezizomycotina</taxon>
        <taxon>Sordariomycetes</taxon>
        <taxon>Hypocreomycetidae</taxon>
        <taxon>Hypocreales</taxon>
        <taxon>Nectriaceae</taxon>
        <taxon>Fusarium</taxon>
    </lineage>
</organism>
<reference evidence="2 3" key="1">
    <citation type="journal article" date="2018" name="PLoS Pathog.">
        <title>Evolution of structural diversity of trichothecenes, a family of toxins produced by plant pathogenic and entomopathogenic fungi.</title>
        <authorList>
            <person name="Proctor R.H."/>
            <person name="McCormick S.P."/>
            <person name="Kim H.S."/>
            <person name="Cardoza R.E."/>
            <person name="Stanley A.M."/>
            <person name="Lindo L."/>
            <person name="Kelly A."/>
            <person name="Brown D.W."/>
            <person name="Lee T."/>
            <person name="Vaughan M.M."/>
            <person name="Alexander N.J."/>
            <person name="Busman M."/>
            <person name="Gutierrez S."/>
        </authorList>
    </citation>
    <scope>NUCLEOTIDE SEQUENCE [LARGE SCALE GENOMIC DNA]</scope>
    <source>
        <strain evidence="2 3">NRRL 20695</strain>
    </source>
</reference>
<name>A0A395RSU0_9HYPO</name>
<sequence>MITSKSLFVALAAISTVIASPCKAVTGSVTSGTTTTVSEEATGSFTTETVSTQVEDATTTEMSTTYETGTTIVDETTIIVASTTTDVATTTTTTIETTSAVAVPDNICGVTGFFVDGHAMNFIRYAGNSATLEDCLQGCAAWEGCDLIAYYGDGLRCEYFSGELITDGQETIYKWYDVGCLSNE</sequence>
<evidence type="ECO:0000313" key="2">
    <source>
        <dbReference type="EMBL" id="RGP63216.1"/>
    </source>
</evidence>
<dbReference type="EMBL" id="PXOG01000275">
    <property type="protein sequence ID" value="RGP63216.1"/>
    <property type="molecule type" value="Genomic_DNA"/>
</dbReference>
<feature type="chain" id="PRO_5017372135" description="Apple domain-containing protein" evidence="1">
    <location>
        <begin position="20"/>
        <end position="184"/>
    </location>
</feature>
<proteinExistence type="predicted"/>
<accession>A0A395RSU0</accession>
<keyword evidence="3" id="KW-1185">Reference proteome</keyword>
<evidence type="ECO:0008006" key="4">
    <source>
        <dbReference type="Google" id="ProtNLM"/>
    </source>
</evidence>
<protein>
    <recommendedName>
        <fullName evidence="4">Apple domain-containing protein</fullName>
    </recommendedName>
</protein>
<gene>
    <name evidence="2" type="ORF">FLONG3_9971</name>
</gene>
<dbReference type="Proteomes" id="UP000266234">
    <property type="component" value="Unassembled WGS sequence"/>
</dbReference>